<dbReference type="PANTHER" id="PTHR33217">
    <property type="entry name" value="TRANSPOSASE FOR INSERTION SEQUENCE ELEMENT IS1081"/>
    <property type="match status" value="1"/>
</dbReference>
<comment type="function">
    <text evidence="1 6">Required for the transposition of the insertion element.</text>
</comment>
<dbReference type="NCBIfam" id="NF033543">
    <property type="entry name" value="transpos_IS256"/>
    <property type="match status" value="1"/>
</dbReference>
<keyword evidence="3 6" id="KW-0815">Transposition</keyword>
<keyword evidence="8" id="KW-1185">Reference proteome</keyword>
<keyword evidence="5 6" id="KW-0233">DNA recombination</keyword>
<evidence type="ECO:0000313" key="8">
    <source>
        <dbReference type="Proteomes" id="UP000077405"/>
    </source>
</evidence>
<dbReference type="KEGG" id="ahu:A6A40_16190"/>
<evidence type="ECO:0000256" key="3">
    <source>
        <dbReference type="ARBA" id="ARBA00022578"/>
    </source>
</evidence>
<gene>
    <name evidence="7" type="ORF">A6A40_16190</name>
</gene>
<evidence type="ECO:0000256" key="2">
    <source>
        <dbReference type="ARBA" id="ARBA00010961"/>
    </source>
</evidence>
<accession>A0A2R4VQ93</accession>
<evidence type="ECO:0000256" key="6">
    <source>
        <dbReference type="RuleBase" id="RU365089"/>
    </source>
</evidence>
<dbReference type="Pfam" id="PF00872">
    <property type="entry name" value="Transposase_mut"/>
    <property type="match status" value="1"/>
</dbReference>
<reference evidence="7 8" key="1">
    <citation type="submission" date="2018-04" db="EMBL/GenBank/DDBJ databases">
        <title>Complete genome sequence of the nitrogen-fixing bacterium Azospirillum humicireducens type strain SgZ-5.</title>
        <authorList>
            <person name="Yu Z."/>
        </authorList>
    </citation>
    <scope>NUCLEOTIDE SEQUENCE [LARGE SCALE GENOMIC DNA]</scope>
    <source>
        <strain evidence="7 8">SgZ-5</strain>
        <plasmid evidence="7 8">pYZ1</plasmid>
    </source>
</reference>
<evidence type="ECO:0000256" key="4">
    <source>
        <dbReference type="ARBA" id="ARBA00023125"/>
    </source>
</evidence>
<dbReference type="GO" id="GO:0003677">
    <property type="term" value="F:DNA binding"/>
    <property type="evidence" value="ECO:0007669"/>
    <property type="project" value="UniProtKB-UniRule"/>
</dbReference>
<dbReference type="PANTHER" id="PTHR33217:SF7">
    <property type="entry name" value="TRANSPOSASE FOR INSERTION SEQUENCE ELEMENT IS1081"/>
    <property type="match status" value="1"/>
</dbReference>
<proteinExistence type="inferred from homology"/>
<dbReference type="Proteomes" id="UP000077405">
    <property type="component" value="Plasmid pYZ1"/>
</dbReference>
<sequence>MTDDRMALIEQIQKSTDGDCLRSVAEHTLHRLMDFEVEALIGAARHERSDTRTTYRNGSRPRQLDTRLGTLDLKIPKLRQGSYFPAFLEPRKTAEKALTAVIQEAWIQGVSTRKVDDLVQALGMTGISKSQVSALCQEIDTRVQSFLERPLEGDWPYLWLDATYLKVRQDGRIVSIAAIIATGVNQDGRREILGLGLGQSEAAIFWIEFLRGLVRRGLKGVKLVISDAHEGLKAAISQVLSATWQRCRVHFLRSLLCHVPKGQQTVVSAAVRQVFVQPDRKIAGEVWRHVADQLRARFPKVAALLDAAEHDVLAYMDYPEAHRTKLHSTNPLERLNKEVKRRTDVVGIFPNEESVRRLVGAILLEQNDDWQLQHRYLTLETMAGIAAADEPAITPLPSTKAA</sequence>
<protein>
    <recommendedName>
        <fullName evidence="6">Mutator family transposase</fullName>
    </recommendedName>
</protein>
<evidence type="ECO:0000313" key="7">
    <source>
        <dbReference type="EMBL" id="AWB06613.1"/>
    </source>
</evidence>
<evidence type="ECO:0000256" key="5">
    <source>
        <dbReference type="ARBA" id="ARBA00023172"/>
    </source>
</evidence>
<keyword evidence="6" id="KW-0814">Transposable element</keyword>
<dbReference type="RefSeq" id="WP_108546923.1">
    <property type="nucleotide sequence ID" value="NZ_CP028902.1"/>
</dbReference>
<evidence type="ECO:0000256" key="1">
    <source>
        <dbReference type="ARBA" id="ARBA00002190"/>
    </source>
</evidence>
<dbReference type="GO" id="GO:0004803">
    <property type="term" value="F:transposase activity"/>
    <property type="evidence" value="ECO:0007669"/>
    <property type="project" value="UniProtKB-UniRule"/>
</dbReference>
<comment type="similarity">
    <text evidence="2 6">Belongs to the transposase mutator family.</text>
</comment>
<name>A0A2R4VQ93_9PROT</name>
<dbReference type="OrthoDB" id="165209at2"/>
<geneLocation type="plasmid" evidence="7 8">
    <name>pYZ1</name>
</geneLocation>
<organism evidence="7 8">
    <name type="scientific">Azospirillum humicireducens</name>
    <dbReference type="NCBI Taxonomy" id="1226968"/>
    <lineage>
        <taxon>Bacteria</taxon>
        <taxon>Pseudomonadati</taxon>
        <taxon>Pseudomonadota</taxon>
        <taxon>Alphaproteobacteria</taxon>
        <taxon>Rhodospirillales</taxon>
        <taxon>Azospirillaceae</taxon>
        <taxon>Azospirillum</taxon>
    </lineage>
</organism>
<keyword evidence="4 6" id="KW-0238">DNA-binding</keyword>
<keyword evidence="7" id="KW-0614">Plasmid</keyword>
<dbReference type="InterPro" id="IPR001207">
    <property type="entry name" value="Transposase_mutator"/>
</dbReference>
<dbReference type="AlphaFoldDB" id="A0A2R4VQ93"/>
<dbReference type="EMBL" id="CP028902">
    <property type="protein sequence ID" value="AWB06613.1"/>
    <property type="molecule type" value="Genomic_DNA"/>
</dbReference>
<dbReference type="GO" id="GO:0006313">
    <property type="term" value="P:DNA transposition"/>
    <property type="evidence" value="ECO:0007669"/>
    <property type="project" value="UniProtKB-UniRule"/>
</dbReference>